<evidence type="ECO:0000313" key="3">
    <source>
        <dbReference type="Proteomes" id="UP000688947"/>
    </source>
</evidence>
<evidence type="ECO:0000256" key="1">
    <source>
        <dbReference type="SAM" id="MobiDB-lite"/>
    </source>
</evidence>
<feature type="region of interest" description="Disordered" evidence="1">
    <location>
        <begin position="111"/>
        <end position="177"/>
    </location>
</feature>
<feature type="compositionally biased region" description="Low complexity" evidence="1">
    <location>
        <begin position="116"/>
        <end position="177"/>
    </location>
</feature>
<comment type="caution">
    <text evidence="2">The sequence shown here is derived from an EMBL/GenBank/DDBJ whole genome shotgun (WGS) entry which is preliminary data.</text>
</comment>
<evidence type="ECO:0000313" key="2">
    <source>
        <dbReference type="EMBL" id="KAG6942971.1"/>
    </source>
</evidence>
<dbReference type="AlphaFoldDB" id="A0A8T1TKB5"/>
<gene>
    <name evidence="2" type="ORF">JG687_00018750</name>
</gene>
<organism evidence="2 3">
    <name type="scientific">Phytophthora cactorum</name>
    <dbReference type="NCBI Taxonomy" id="29920"/>
    <lineage>
        <taxon>Eukaryota</taxon>
        <taxon>Sar</taxon>
        <taxon>Stramenopiles</taxon>
        <taxon>Oomycota</taxon>
        <taxon>Peronosporomycetes</taxon>
        <taxon>Peronosporales</taxon>
        <taxon>Peronosporaceae</taxon>
        <taxon>Phytophthora</taxon>
    </lineage>
</organism>
<accession>A0A8T1TKB5</accession>
<dbReference type="EMBL" id="JAENGZ010002741">
    <property type="protein sequence ID" value="KAG6942971.1"/>
    <property type="molecule type" value="Genomic_DNA"/>
</dbReference>
<protein>
    <submittedName>
        <fullName evidence="2">Uncharacterized protein</fullName>
    </submittedName>
</protein>
<dbReference type="Proteomes" id="UP000688947">
    <property type="component" value="Unassembled WGS sequence"/>
</dbReference>
<dbReference type="VEuPathDB" id="FungiDB:PC110_g21484"/>
<reference evidence="2" key="1">
    <citation type="submission" date="2021-01" db="EMBL/GenBank/DDBJ databases">
        <title>Phytophthora aleatoria, a newly-described species from Pinus radiata is distinct from Phytophthora cactorum isolates based on comparative genomics.</title>
        <authorList>
            <person name="Mcdougal R."/>
            <person name="Panda P."/>
            <person name="Williams N."/>
            <person name="Studholme D.J."/>
        </authorList>
    </citation>
    <scope>NUCLEOTIDE SEQUENCE</scope>
    <source>
        <strain evidence="2">NZFS 3830</strain>
    </source>
</reference>
<sequence>MSLTAMSEGFSALIGIYSCYQNIVSSDKTALTIGGNFILSCKNNAHACGVYIESTVTCQQTSCCDYDHGLNDVSRGCKQYIDPSEKGLVRLMSINGAVVGKLGYNGATVPYRKKSSSSTTTSSTTSPNTGNTSGSISITSTVYTSGSSTSTTPTPTPEPTAAETPETPEPTASISTSTQASSSSLAIMNLLLSVLSIITGVALI</sequence>
<dbReference type="OrthoDB" id="10373251at2759"/>
<proteinExistence type="predicted"/>
<name>A0A8T1TKB5_9STRA</name>